<feature type="region of interest" description="Disordered" evidence="1">
    <location>
        <begin position="124"/>
        <end position="145"/>
    </location>
</feature>
<dbReference type="EMBL" id="AZST01000675">
    <property type="protein sequence ID" value="KEP47698.1"/>
    <property type="molecule type" value="Genomic_DNA"/>
</dbReference>
<evidence type="ECO:0000313" key="3">
    <source>
        <dbReference type="EMBL" id="KEP47698.1"/>
    </source>
</evidence>
<evidence type="ECO:0000256" key="1">
    <source>
        <dbReference type="SAM" id="MobiDB-lite"/>
    </source>
</evidence>
<feature type="domain" description="CHAT" evidence="2">
    <location>
        <begin position="288"/>
        <end position="544"/>
    </location>
</feature>
<dbReference type="AlphaFoldDB" id="A0A074RSQ6"/>
<reference evidence="3 4" key="1">
    <citation type="submission" date="2013-12" db="EMBL/GenBank/DDBJ databases">
        <authorList>
            <person name="Cubeta M."/>
            <person name="Pakala S."/>
            <person name="Fedorova N."/>
            <person name="Thomas E."/>
            <person name="Dean R."/>
            <person name="Jabaji S."/>
            <person name="Neate S."/>
            <person name="Toda T."/>
            <person name="Tavantzis S."/>
            <person name="Vilgalys R."/>
            <person name="Bharathan N."/>
            <person name="Pakala S."/>
            <person name="Losada L.S."/>
            <person name="Zafar N."/>
            <person name="Nierman W."/>
        </authorList>
    </citation>
    <scope>NUCLEOTIDE SEQUENCE [LARGE SCALE GENOMIC DNA]</scope>
    <source>
        <strain evidence="3 4">123E</strain>
    </source>
</reference>
<evidence type="ECO:0000313" key="4">
    <source>
        <dbReference type="Proteomes" id="UP000027456"/>
    </source>
</evidence>
<name>A0A074RSQ6_9AGAM</name>
<dbReference type="InterPro" id="IPR024983">
    <property type="entry name" value="CHAT_dom"/>
</dbReference>
<feature type="compositionally biased region" description="Basic and acidic residues" evidence="1">
    <location>
        <begin position="124"/>
        <end position="134"/>
    </location>
</feature>
<evidence type="ECO:0000259" key="2">
    <source>
        <dbReference type="Pfam" id="PF12770"/>
    </source>
</evidence>
<organism evidence="3 4">
    <name type="scientific">Rhizoctonia solani 123E</name>
    <dbReference type="NCBI Taxonomy" id="1423351"/>
    <lineage>
        <taxon>Eukaryota</taxon>
        <taxon>Fungi</taxon>
        <taxon>Dikarya</taxon>
        <taxon>Basidiomycota</taxon>
        <taxon>Agaricomycotina</taxon>
        <taxon>Agaricomycetes</taxon>
        <taxon>Cantharellales</taxon>
        <taxon>Ceratobasidiaceae</taxon>
        <taxon>Rhizoctonia</taxon>
    </lineage>
</organism>
<comment type="caution">
    <text evidence="3">The sequence shown here is derived from an EMBL/GenBank/DDBJ whole genome shotgun (WGS) entry which is preliminary data.</text>
</comment>
<accession>A0A074RSQ6</accession>
<proteinExistence type="predicted"/>
<keyword evidence="4" id="KW-1185">Reference proteome</keyword>
<dbReference type="Pfam" id="PF12770">
    <property type="entry name" value="CHAT"/>
    <property type="match status" value="1"/>
</dbReference>
<dbReference type="Proteomes" id="UP000027456">
    <property type="component" value="Unassembled WGS sequence"/>
</dbReference>
<dbReference type="STRING" id="1423351.A0A074RSQ6"/>
<gene>
    <name evidence="3" type="ORF">V565_147010</name>
</gene>
<sequence>MSLAGAPRDRFRIAHNWTTLASKHDALHPTEAYQATLDLLPQFIWLGATRDQRYEDIKTVQTLAVDAALAAILSSNYSLALEWLEHARCIVWNQSLMLRSPLDQLRSSHPSLATRLQNVADRLHTAGSDSRESRAPSSSTTPEQVAQEHRRLAKEYNGLLSEARALPGFEDFLRPLKLHRLVDAAQSGPIVVINCHEDRCDALVISPRQTVVNHIPLANFNGRKAQSACSELRIFVDDTIHMERGTERRPQADAGEEPGFEVVLASLWYDVVKPILDFFGYAESIPLGDLPHITWCPTGAMTFLPLHAAGDYDQPQSRVFNYVISSYTPTLTALLESTPCSLSQDTRVLAIGQAATPGHTPLPGTTLEIARVRNCTEGKAAYTQLMDEAATTTTVLNEMEQHDWVHLVCHAHQNVGNATESGFFLHNGVLDLASINRRSLKGKGLAYLSACQTATGDEELADEAVHLASGMLMAGYTSVIATMWSVHDEDAPGVATAVYSQLMEDGKLGNGEAGRALHHAVAELRDNIGEDQFVRWVPFIHIGS</sequence>
<dbReference type="HOGENOM" id="CLU_001305_5_1_1"/>
<dbReference type="OrthoDB" id="9991317at2759"/>
<protein>
    <submittedName>
        <fullName evidence="3">Aromatic di-alanine and TPR containing protein</fullName>
    </submittedName>
</protein>